<protein>
    <submittedName>
        <fullName evidence="2">Uncharacterized protein</fullName>
    </submittedName>
</protein>
<comment type="caution">
    <text evidence="2">The sequence shown here is derived from an EMBL/GenBank/DDBJ whole genome shotgun (WGS) entry which is preliminary data.</text>
</comment>
<feature type="compositionally biased region" description="Polar residues" evidence="1">
    <location>
        <begin position="81"/>
        <end position="96"/>
    </location>
</feature>
<evidence type="ECO:0000313" key="3">
    <source>
        <dbReference type="Proteomes" id="UP000639403"/>
    </source>
</evidence>
<dbReference type="AlphaFoldDB" id="A0A8H7PB74"/>
<name>A0A8H7PB74_9APHY</name>
<reference evidence="2" key="2">
    <citation type="journal article" name="Front. Microbiol.">
        <title>Degradative Capacity of Two Strains of Rhodonia placenta: From Phenotype to Genotype.</title>
        <authorList>
            <person name="Kolle M."/>
            <person name="Horta M.A.C."/>
            <person name="Nowrousian M."/>
            <person name="Ohm R.A."/>
            <person name="Benz J.P."/>
            <person name="Pilgard A."/>
        </authorList>
    </citation>
    <scope>NUCLEOTIDE SEQUENCE</scope>
    <source>
        <strain evidence="2">FPRL280</strain>
    </source>
</reference>
<organism evidence="2 3">
    <name type="scientific">Rhodonia placenta</name>
    <dbReference type="NCBI Taxonomy" id="104341"/>
    <lineage>
        <taxon>Eukaryota</taxon>
        <taxon>Fungi</taxon>
        <taxon>Dikarya</taxon>
        <taxon>Basidiomycota</taxon>
        <taxon>Agaricomycotina</taxon>
        <taxon>Agaricomycetes</taxon>
        <taxon>Polyporales</taxon>
        <taxon>Adustoporiaceae</taxon>
        <taxon>Rhodonia</taxon>
    </lineage>
</organism>
<dbReference type="EMBL" id="JADOXO010000003">
    <property type="protein sequence ID" value="KAF9821561.1"/>
    <property type="molecule type" value="Genomic_DNA"/>
</dbReference>
<reference evidence="2" key="1">
    <citation type="submission" date="2020-11" db="EMBL/GenBank/DDBJ databases">
        <authorList>
            <person name="Koelle M."/>
            <person name="Horta M.A.C."/>
            <person name="Nowrousian M."/>
            <person name="Ohm R.A."/>
            <person name="Benz P."/>
            <person name="Pilgard A."/>
        </authorList>
    </citation>
    <scope>NUCLEOTIDE SEQUENCE</scope>
    <source>
        <strain evidence="2">FPRL280</strain>
    </source>
</reference>
<accession>A0A8H7PB74</accession>
<evidence type="ECO:0000313" key="2">
    <source>
        <dbReference type="EMBL" id="KAF9821561.1"/>
    </source>
</evidence>
<evidence type="ECO:0000256" key="1">
    <source>
        <dbReference type="SAM" id="MobiDB-lite"/>
    </source>
</evidence>
<gene>
    <name evidence="2" type="ORF">IEO21_00407</name>
</gene>
<proteinExistence type="predicted"/>
<sequence>MIWHFLRSTGLGFTLVALTFPFSSGFRKLHPVELIQSYMINTGGLTARILGNCVYLYANSFIATCVSCRDSMLTGEAMLASGNQDNDSTALSVSNVNREDAEADRKTPILLTTTNGDGIDTHSDVKTELFP</sequence>
<feature type="region of interest" description="Disordered" evidence="1">
    <location>
        <begin position="81"/>
        <end position="107"/>
    </location>
</feature>
<feature type="compositionally biased region" description="Basic and acidic residues" evidence="1">
    <location>
        <begin position="97"/>
        <end position="107"/>
    </location>
</feature>
<dbReference type="Proteomes" id="UP000639403">
    <property type="component" value="Unassembled WGS sequence"/>
</dbReference>